<dbReference type="Proteomes" id="UP000595437">
    <property type="component" value="Chromosome 6"/>
</dbReference>
<protein>
    <submittedName>
        <fullName evidence="1">Uncharacterized protein</fullName>
    </submittedName>
</protein>
<evidence type="ECO:0000313" key="2">
    <source>
        <dbReference type="Proteomes" id="UP000595437"/>
    </source>
</evidence>
<keyword evidence="2" id="KW-1185">Reference proteome</keyword>
<organism evidence="1 2">
    <name type="scientific">Caligus rogercresseyi</name>
    <name type="common">Sea louse</name>
    <dbReference type="NCBI Taxonomy" id="217165"/>
    <lineage>
        <taxon>Eukaryota</taxon>
        <taxon>Metazoa</taxon>
        <taxon>Ecdysozoa</taxon>
        <taxon>Arthropoda</taxon>
        <taxon>Crustacea</taxon>
        <taxon>Multicrustacea</taxon>
        <taxon>Hexanauplia</taxon>
        <taxon>Copepoda</taxon>
        <taxon>Siphonostomatoida</taxon>
        <taxon>Caligidae</taxon>
        <taxon>Caligus</taxon>
    </lineage>
</organism>
<proteinExistence type="predicted"/>
<feature type="non-terminal residue" evidence="1">
    <location>
        <position position="55"/>
    </location>
</feature>
<sequence length="55" mass="6156">MITDSKSSMAGRVQALMNEKARVLLGRRKKYPKTMKELIGMSSLRSLSHAVAQSY</sequence>
<dbReference type="EMBL" id="CP045895">
    <property type="protein sequence ID" value="QQP48576.1"/>
    <property type="molecule type" value="Genomic_DNA"/>
</dbReference>
<gene>
    <name evidence="1" type="ORF">FKW44_008939</name>
</gene>
<dbReference type="AlphaFoldDB" id="A0A7T8HEL3"/>
<reference evidence="2" key="1">
    <citation type="submission" date="2021-01" db="EMBL/GenBank/DDBJ databases">
        <title>Caligus Genome Assembly.</title>
        <authorList>
            <person name="Gallardo-Escarate C."/>
        </authorList>
    </citation>
    <scope>NUCLEOTIDE SEQUENCE [LARGE SCALE GENOMIC DNA]</scope>
</reference>
<name>A0A7T8HEL3_CALRO</name>
<accession>A0A7T8HEL3</accession>
<evidence type="ECO:0000313" key="1">
    <source>
        <dbReference type="EMBL" id="QQP48576.1"/>
    </source>
</evidence>